<accession>A0A6M4AWB7</accession>
<organism evidence="2 3">
    <name type="scientific">Sphingomonas lacunae</name>
    <dbReference type="NCBI Taxonomy" id="2698828"/>
    <lineage>
        <taxon>Bacteria</taxon>
        <taxon>Pseudomonadati</taxon>
        <taxon>Pseudomonadota</taxon>
        <taxon>Alphaproteobacteria</taxon>
        <taxon>Sphingomonadales</taxon>
        <taxon>Sphingomonadaceae</taxon>
        <taxon>Sphingomonas</taxon>
    </lineage>
</organism>
<keyword evidence="1" id="KW-0472">Membrane</keyword>
<dbReference type="Proteomes" id="UP000503018">
    <property type="component" value="Chromosome"/>
</dbReference>
<dbReference type="RefSeq" id="WP_169945481.1">
    <property type="nucleotide sequence ID" value="NZ_CP053015.1"/>
</dbReference>
<dbReference type="EMBL" id="CP053015">
    <property type="protein sequence ID" value="QJQ32329.1"/>
    <property type="molecule type" value="Genomic_DNA"/>
</dbReference>
<dbReference type="KEGG" id="slan:GV829_07590"/>
<feature type="transmembrane region" description="Helical" evidence="1">
    <location>
        <begin position="54"/>
        <end position="72"/>
    </location>
</feature>
<evidence type="ECO:0000313" key="3">
    <source>
        <dbReference type="Proteomes" id="UP000503018"/>
    </source>
</evidence>
<gene>
    <name evidence="2" type="ORF">GV829_07590</name>
</gene>
<feature type="transmembrane region" description="Helical" evidence="1">
    <location>
        <begin position="5"/>
        <end position="22"/>
    </location>
</feature>
<evidence type="ECO:0000256" key="1">
    <source>
        <dbReference type="SAM" id="Phobius"/>
    </source>
</evidence>
<keyword evidence="3" id="KW-1185">Reference proteome</keyword>
<keyword evidence="1" id="KW-0812">Transmembrane</keyword>
<sequence>MLNIISIIIGSIALLLGILAFFPFLGWAYWLIIPLALVGLAFGQLSSSRGGRNLNLIVVIIGVVRLFMGGGII</sequence>
<protein>
    <submittedName>
        <fullName evidence="2">Uncharacterized protein</fullName>
    </submittedName>
</protein>
<dbReference type="AlphaFoldDB" id="A0A6M4AWB7"/>
<reference evidence="2 3" key="1">
    <citation type="submission" date="2020-01" db="EMBL/GenBank/DDBJ databases">
        <title>Sphingomonas sp. strain CSW-10.</title>
        <authorList>
            <person name="Chen W.-M."/>
        </authorList>
    </citation>
    <scope>NUCLEOTIDE SEQUENCE [LARGE SCALE GENOMIC DNA]</scope>
    <source>
        <strain evidence="2 3">CSW-10</strain>
    </source>
</reference>
<name>A0A6M4AWB7_9SPHN</name>
<feature type="transmembrane region" description="Helical" evidence="1">
    <location>
        <begin position="28"/>
        <end position="47"/>
    </location>
</feature>
<proteinExistence type="predicted"/>
<evidence type="ECO:0000313" key="2">
    <source>
        <dbReference type="EMBL" id="QJQ32329.1"/>
    </source>
</evidence>
<keyword evidence="1" id="KW-1133">Transmembrane helix</keyword>